<sequence>MNKPKQNINFFLHLLLLTLLIINDNLLQAQPNSLKIKNWELQSSEKINVNGQVISTPNYSTNDWIKAEVPSTVLGTLIKNNIYKDVFVGNNLKNISSAQFEKSWWYRTEFTLPNSSNNKNVILEFDGIIYRANVWLNGKQITTSDKMYGVYRRFHFNLNSAVKFKGKNILAVEIIPPKKGEPSIGFVDWNPIPPDHNMGIWRDVRIKITGDVSINSPFVKSKLNLKNYNSAELTVSSEIVNNSNRKIIGVISGEFDKIKFSKNVELEANEKKLVTFSPQEFSQLKITNPRIWWTHNWGKPELYDLKLKFTIDNKLSDEAKIKFGIREISDYINKDGHRGFKLNGKEILIAGGGWTDHLFLDYDAKNLEHQIQYVKHMGLNAIRLEGIWGNNENLYNLCDKYGILIMVGWSCQWEWDEYIGKPHDEFGAIKTTEEMELISASWEDQIKWLRNHPSILVWIGASDKLARPELEKKYLNILKEIDTTRPYLSSTANRTSELCGNSAVKMNGPYEYVPPIYWSIDSTNGGAFGFNTETGPGPQVPPLESIKKMIPSEHLWPIDSVWNFHCGKNNFSNLNVYNSAMNNRLGKPNNLEEYVTKAQYMNYEGMRAMFEAFTANKPKTTGIIQWMLNAAWPKLWWQLYDYYLMPNGAFYGAKKALEPIHIQYNYKENSVYVVNNTLNKFSSLKAKVEIFSLENSSSPKFYNEMLLGLQPDESKKIFDLPKAEDIKGLSTTYFLVMKLCNNSQEIFSNNFYCLSTKPDVLDNENTNWYMTPIKEYANLTGLNELEKIYAYKQSENKTETGLNYYYTISNKNNKEEIEVELINKADKVAFQIELKLTKGKEGESVLPIFWDDNYFSLMPNEKRIIKGYFYKEDLNGSKPYLQVDGWNIKSKE</sequence>
<dbReference type="PANTHER" id="PTHR43536:SF1">
    <property type="entry name" value="MANNOSYLGLYCOPROTEIN ENDO-BETA-MANNOSIDASE"/>
    <property type="match status" value="1"/>
</dbReference>
<dbReference type="Pfam" id="PF18368">
    <property type="entry name" value="Ig_GlcNase"/>
    <property type="match status" value="1"/>
</dbReference>
<reference evidence="8" key="1">
    <citation type="submission" date="2023-03" db="EMBL/GenBank/DDBJ databases">
        <title>Stygiobacter electus gen. nov., sp. nov., facultatively anaerobic thermotolerant bacterium of the class Ignavibacteria from a well of Yessentuki mineral water deposit.</title>
        <authorList>
            <person name="Podosokorskaya O.A."/>
            <person name="Elcheninov A.G."/>
            <person name="Petrova N.F."/>
            <person name="Zavarzina D.G."/>
            <person name="Kublanov I.V."/>
            <person name="Merkel A.Y."/>
        </authorList>
    </citation>
    <scope>NUCLEOTIDE SEQUENCE</scope>
    <source>
        <strain evidence="8">09-Me</strain>
    </source>
</reference>
<dbReference type="Pfam" id="PF02836">
    <property type="entry name" value="Glyco_hydro_2_C"/>
    <property type="match status" value="1"/>
</dbReference>
<protein>
    <submittedName>
        <fullName evidence="8">Glycoside hydrolase family 2 TIM barrel-domain containing protein</fullName>
    </submittedName>
</protein>
<feature type="domain" description="Exo-beta-D-glucosaminidase Ig-fold" evidence="6">
    <location>
        <begin position="768"/>
        <end position="888"/>
    </location>
</feature>
<dbReference type="InterPro" id="IPR008979">
    <property type="entry name" value="Galactose-bd-like_sf"/>
</dbReference>
<dbReference type="SUPFAM" id="SSF49785">
    <property type="entry name" value="Galactose-binding domain-like"/>
    <property type="match status" value="1"/>
</dbReference>
<organism evidence="8 9">
    <name type="scientific">Stygiobacter electus</name>
    <dbReference type="NCBI Taxonomy" id="3032292"/>
    <lineage>
        <taxon>Bacteria</taxon>
        <taxon>Pseudomonadati</taxon>
        <taxon>Ignavibacteriota</taxon>
        <taxon>Ignavibacteria</taxon>
        <taxon>Ignavibacteriales</taxon>
        <taxon>Melioribacteraceae</taxon>
        <taxon>Stygiobacter</taxon>
    </lineage>
</organism>
<evidence type="ECO:0000259" key="4">
    <source>
        <dbReference type="Pfam" id="PF00703"/>
    </source>
</evidence>
<dbReference type="GO" id="GO:0004553">
    <property type="term" value="F:hydrolase activity, hydrolyzing O-glycosyl compounds"/>
    <property type="evidence" value="ECO:0007669"/>
    <property type="project" value="InterPro"/>
</dbReference>
<evidence type="ECO:0000256" key="2">
    <source>
        <dbReference type="ARBA" id="ARBA00022801"/>
    </source>
</evidence>
<evidence type="ECO:0000313" key="9">
    <source>
        <dbReference type="Proteomes" id="UP001221302"/>
    </source>
</evidence>
<dbReference type="Gene3D" id="2.60.120.260">
    <property type="entry name" value="Galactose-binding domain-like"/>
    <property type="match status" value="1"/>
</dbReference>
<dbReference type="InterPro" id="IPR041351">
    <property type="entry name" value="Ig_GlcNase"/>
</dbReference>
<dbReference type="RefSeq" id="WP_321536834.1">
    <property type="nucleotide sequence ID" value="NZ_JARGDL010000025.1"/>
</dbReference>
<evidence type="ECO:0000256" key="1">
    <source>
        <dbReference type="ARBA" id="ARBA00007401"/>
    </source>
</evidence>
<feature type="domain" description="Beta-mannosidase-like galactose-binding" evidence="7">
    <location>
        <begin position="48"/>
        <end position="176"/>
    </location>
</feature>
<dbReference type="Proteomes" id="UP001221302">
    <property type="component" value="Unassembled WGS sequence"/>
</dbReference>
<evidence type="ECO:0000256" key="3">
    <source>
        <dbReference type="ARBA" id="ARBA00023295"/>
    </source>
</evidence>
<dbReference type="PANTHER" id="PTHR43536">
    <property type="entry name" value="MANNOSYLGLYCOPROTEIN ENDO-BETA-MANNOSIDASE"/>
    <property type="match status" value="1"/>
</dbReference>
<dbReference type="Gene3D" id="2.60.40.10">
    <property type="entry name" value="Immunoglobulins"/>
    <property type="match status" value="3"/>
</dbReference>
<feature type="domain" description="Glycoside hydrolase family 2 immunoglobulin-like beta-sandwich" evidence="4">
    <location>
        <begin position="212"/>
        <end position="326"/>
    </location>
</feature>
<comment type="similarity">
    <text evidence="1">Belongs to the glycosyl hydrolase 2 family.</text>
</comment>
<dbReference type="Gene3D" id="3.20.20.80">
    <property type="entry name" value="Glycosidases"/>
    <property type="match status" value="1"/>
</dbReference>
<evidence type="ECO:0000259" key="6">
    <source>
        <dbReference type="Pfam" id="PF18368"/>
    </source>
</evidence>
<dbReference type="InterPro" id="IPR006103">
    <property type="entry name" value="Glyco_hydro_2_cat"/>
</dbReference>
<dbReference type="InterPro" id="IPR043534">
    <property type="entry name" value="EBDG/EBM"/>
</dbReference>
<dbReference type="SUPFAM" id="SSF51445">
    <property type="entry name" value="(Trans)glycosidases"/>
    <property type="match status" value="1"/>
</dbReference>
<dbReference type="InterPro" id="IPR006102">
    <property type="entry name" value="Ig-like_GH2"/>
</dbReference>
<dbReference type="InterPro" id="IPR036156">
    <property type="entry name" value="Beta-gal/glucu_dom_sf"/>
</dbReference>
<keyword evidence="9" id="KW-1185">Reference proteome</keyword>
<dbReference type="SUPFAM" id="SSF49303">
    <property type="entry name" value="beta-Galactosidase/glucuronidase domain"/>
    <property type="match status" value="3"/>
</dbReference>
<keyword evidence="2 8" id="KW-0378">Hydrolase</keyword>
<proteinExistence type="inferred from homology"/>
<feature type="domain" description="Glycoside hydrolase family 2 catalytic" evidence="5">
    <location>
        <begin position="340"/>
        <end position="506"/>
    </location>
</feature>
<gene>
    <name evidence="8" type="ORF">P0M35_12940</name>
</gene>
<dbReference type="EMBL" id="JARGDL010000025">
    <property type="protein sequence ID" value="MDF1613064.1"/>
    <property type="molecule type" value="Genomic_DNA"/>
</dbReference>
<keyword evidence="3" id="KW-0326">Glycosidase</keyword>
<comment type="caution">
    <text evidence="8">The sequence shown here is derived from an EMBL/GenBank/DDBJ whole genome shotgun (WGS) entry which is preliminary data.</text>
</comment>
<dbReference type="AlphaFoldDB" id="A0AAE3P297"/>
<dbReference type="InterPro" id="IPR013783">
    <property type="entry name" value="Ig-like_fold"/>
</dbReference>
<dbReference type="Pfam" id="PF22666">
    <property type="entry name" value="Glyco_hydro_2_N2"/>
    <property type="match status" value="1"/>
</dbReference>
<accession>A0AAE3P297</accession>
<dbReference type="InterPro" id="IPR054593">
    <property type="entry name" value="Beta-mannosidase-like_N2"/>
</dbReference>
<evidence type="ECO:0000259" key="5">
    <source>
        <dbReference type="Pfam" id="PF02836"/>
    </source>
</evidence>
<evidence type="ECO:0000259" key="7">
    <source>
        <dbReference type="Pfam" id="PF22666"/>
    </source>
</evidence>
<evidence type="ECO:0000313" key="8">
    <source>
        <dbReference type="EMBL" id="MDF1613064.1"/>
    </source>
</evidence>
<dbReference type="InterPro" id="IPR017853">
    <property type="entry name" value="GH"/>
</dbReference>
<dbReference type="GO" id="GO:0005975">
    <property type="term" value="P:carbohydrate metabolic process"/>
    <property type="evidence" value="ECO:0007669"/>
    <property type="project" value="InterPro"/>
</dbReference>
<name>A0AAE3P297_9BACT</name>
<dbReference type="Pfam" id="PF00703">
    <property type="entry name" value="Glyco_hydro_2"/>
    <property type="match status" value="1"/>
</dbReference>